<dbReference type="SUPFAM" id="SSF53271">
    <property type="entry name" value="PRTase-like"/>
    <property type="match status" value="2"/>
</dbReference>
<name>A0A0F8ZRC1_9ZZZZ</name>
<dbReference type="GO" id="GO:0016301">
    <property type="term" value="F:kinase activity"/>
    <property type="evidence" value="ECO:0007669"/>
    <property type="project" value="UniProtKB-KW"/>
</dbReference>
<dbReference type="AlphaFoldDB" id="A0A0F8ZRC1"/>
<dbReference type="GO" id="GO:0009156">
    <property type="term" value="P:ribonucleoside monophosphate biosynthetic process"/>
    <property type="evidence" value="ECO:0007669"/>
    <property type="project" value="InterPro"/>
</dbReference>
<dbReference type="NCBIfam" id="TIGR01251">
    <property type="entry name" value="ribP_PPkin"/>
    <property type="match status" value="1"/>
</dbReference>
<sequence>GVIGNTGVFGTPIPGSSPGRVDKIRPNVENGHRIRRVITSKLMMNTTENTFKAENSSCAADRLEQRDMILFSGRSNMPLSRKIADYLGAPLGRVRIEPFPDGELMIKLEEDIRGRDVFIIQPTCQPVNESLMELLIFIDCARRASAERITAVIPYFGYARQDRKDEGRVPITAKMVANLISTAGADRVLTMDLHAAQIQGFFDIPVDNLHAEPILSRYYAEKGLPDLMLVSPDVGNAKRARVYAERLGGEIAIINKRRVSGDRVDAGDVIGNIKGKTVLMMDDMITTAGTICGAAELCRQRGAKKIYVGATHGVLCGPAIERIREAPIDEVVVTNTIPVPKAIRDALSNLKVLSVSELIGEAIHRIHHDESVSILFL</sequence>
<dbReference type="Pfam" id="PF14572">
    <property type="entry name" value="Pribosyl_synth"/>
    <property type="match status" value="1"/>
</dbReference>
<evidence type="ECO:0000256" key="12">
    <source>
        <dbReference type="SAM" id="MobiDB-lite"/>
    </source>
</evidence>
<evidence type="ECO:0000256" key="3">
    <source>
        <dbReference type="ARBA" id="ARBA00013247"/>
    </source>
</evidence>
<keyword evidence="10" id="KW-0460">Magnesium</keyword>
<dbReference type="PANTHER" id="PTHR10210:SF41">
    <property type="entry name" value="RIBOSE-PHOSPHATE PYROPHOSPHOKINASE 1, CHLOROPLASTIC"/>
    <property type="match status" value="1"/>
</dbReference>
<keyword evidence="6" id="KW-0545">Nucleotide biosynthesis</keyword>
<comment type="pathway">
    <text evidence="2">Metabolic intermediate biosynthesis; 5-phospho-alpha-D-ribose 1-diphosphate biosynthesis; 5-phospho-alpha-D-ribose 1-diphosphate from D-ribose 5-phosphate (route I): step 1/1.</text>
</comment>
<evidence type="ECO:0000256" key="2">
    <source>
        <dbReference type="ARBA" id="ARBA00004996"/>
    </source>
</evidence>
<evidence type="ECO:0000313" key="14">
    <source>
        <dbReference type="EMBL" id="KKK68949.1"/>
    </source>
</evidence>
<evidence type="ECO:0000256" key="7">
    <source>
        <dbReference type="ARBA" id="ARBA00022741"/>
    </source>
</evidence>
<comment type="catalytic activity">
    <reaction evidence="11">
        <text>D-ribose 5-phosphate + ATP = 5-phospho-alpha-D-ribose 1-diphosphate + AMP + H(+)</text>
        <dbReference type="Rhea" id="RHEA:15609"/>
        <dbReference type="ChEBI" id="CHEBI:15378"/>
        <dbReference type="ChEBI" id="CHEBI:30616"/>
        <dbReference type="ChEBI" id="CHEBI:58017"/>
        <dbReference type="ChEBI" id="CHEBI:78346"/>
        <dbReference type="ChEBI" id="CHEBI:456215"/>
        <dbReference type="EC" id="2.7.6.1"/>
    </reaction>
</comment>
<evidence type="ECO:0000259" key="13">
    <source>
        <dbReference type="Pfam" id="PF13793"/>
    </source>
</evidence>
<keyword evidence="7" id="KW-0547">Nucleotide-binding</keyword>
<dbReference type="GO" id="GO:0002189">
    <property type="term" value="C:ribose phosphate diphosphokinase complex"/>
    <property type="evidence" value="ECO:0007669"/>
    <property type="project" value="TreeGrafter"/>
</dbReference>
<organism evidence="14">
    <name type="scientific">marine sediment metagenome</name>
    <dbReference type="NCBI Taxonomy" id="412755"/>
    <lineage>
        <taxon>unclassified sequences</taxon>
        <taxon>metagenomes</taxon>
        <taxon>ecological metagenomes</taxon>
    </lineage>
</organism>
<dbReference type="InterPro" id="IPR000836">
    <property type="entry name" value="PRTase_dom"/>
</dbReference>
<feature type="non-terminal residue" evidence="14">
    <location>
        <position position="377"/>
    </location>
</feature>
<dbReference type="EMBL" id="LAZR01058894">
    <property type="protein sequence ID" value="KKK68949.1"/>
    <property type="molecule type" value="Genomic_DNA"/>
</dbReference>
<dbReference type="EC" id="2.7.6.1" evidence="3"/>
<keyword evidence="9" id="KW-0067">ATP-binding</keyword>
<dbReference type="GO" id="GO:0005524">
    <property type="term" value="F:ATP binding"/>
    <property type="evidence" value="ECO:0007669"/>
    <property type="project" value="UniProtKB-KW"/>
</dbReference>
<dbReference type="InterPro" id="IPR029099">
    <property type="entry name" value="Pribosyltran_N"/>
</dbReference>
<feature type="region of interest" description="Disordered" evidence="12">
    <location>
        <begin position="1"/>
        <end position="23"/>
    </location>
</feature>
<feature type="domain" description="Ribose-phosphate pyrophosphokinase N-terminal" evidence="13">
    <location>
        <begin position="68"/>
        <end position="184"/>
    </location>
</feature>
<dbReference type="SMART" id="SM01400">
    <property type="entry name" value="Pribosyltran_N"/>
    <property type="match status" value="1"/>
</dbReference>
<dbReference type="GO" id="GO:0000287">
    <property type="term" value="F:magnesium ion binding"/>
    <property type="evidence" value="ECO:0007669"/>
    <property type="project" value="InterPro"/>
</dbReference>
<dbReference type="NCBIfam" id="NF002320">
    <property type="entry name" value="PRK01259.1"/>
    <property type="match status" value="1"/>
</dbReference>
<dbReference type="GO" id="GO:0004749">
    <property type="term" value="F:ribose phosphate diphosphokinase activity"/>
    <property type="evidence" value="ECO:0007669"/>
    <property type="project" value="UniProtKB-EC"/>
</dbReference>
<dbReference type="Pfam" id="PF13793">
    <property type="entry name" value="Pribosyltran_N"/>
    <property type="match status" value="1"/>
</dbReference>
<dbReference type="HAMAP" id="MF_00583_B">
    <property type="entry name" value="RibP_PPkinase_B"/>
    <property type="match status" value="1"/>
</dbReference>
<keyword evidence="5" id="KW-0479">Metal-binding</keyword>
<evidence type="ECO:0000256" key="5">
    <source>
        <dbReference type="ARBA" id="ARBA00022723"/>
    </source>
</evidence>
<feature type="non-terminal residue" evidence="14">
    <location>
        <position position="1"/>
    </location>
</feature>
<evidence type="ECO:0000256" key="11">
    <source>
        <dbReference type="ARBA" id="ARBA00049535"/>
    </source>
</evidence>
<dbReference type="InterPro" id="IPR029057">
    <property type="entry name" value="PRTase-like"/>
</dbReference>
<evidence type="ECO:0000256" key="4">
    <source>
        <dbReference type="ARBA" id="ARBA00022679"/>
    </source>
</evidence>
<reference evidence="14" key="1">
    <citation type="journal article" date="2015" name="Nature">
        <title>Complex archaea that bridge the gap between prokaryotes and eukaryotes.</title>
        <authorList>
            <person name="Spang A."/>
            <person name="Saw J.H."/>
            <person name="Jorgensen S.L."/>
            <person name="Zaremba-Niedzwiedzka K."/>
            <person name="Martijn J."/>
            <person name="Lind A.E."/>
            <person name="van Eijk R."/>
            <person name="Schleper C."/>
            <person name="Guy L."/>
            <person name="Ettema T.J."/>
        </authorList>
    </citation>
    <scope>NUCLEOTIDE SEQUENCE</scope>
</reference>
<accession>A0A0F8ZRC1</accession>
<dbReference type="CDD" id="cd06223">
    <property type="entry name" value="PRTases_typeI"/>
    <property type="match status" value="1"/>
</dbReference>
<keyword evidence="8" id="KW-0418">Kinase</keyword>
<dbReference type="InterPro" id="IPR037515">
    <property type="entry name" value="Rib-P_diPkinase_bac"/>
</dbReference>
<dbReference type="Gene3D" id="3.40.50.2020">
    <property type="match status" value="2"/>
</dbReference>
<dbReference type="GO" id="GO:0005737">
    <property type="term" value="C:cytoplasm"/>
    <property type="evidence" value="ECO:0007669"/>
    <property type="project" value="TreeGrafter"/>
</dbReference>
<dbReference type="GO" id="GO:0006015">
    <property type="term" value="P:5-phosphoribose 1-diphosphate biosynthetic process"/>
    <property type="evidence" value="ECO:0007669"/>
    <property type="project" value="TreeGrafter"/>
</dbReference>
<evidence type="ECO:0000256" key="8">
    <source>
        <dbReference type="ARBA" id="ARBA00022777"/>
    </source>
</evidence>
<dbReference type="GO" id="GO:0006164">
    <property type="term" value="P:purine nucleotide biosynthetic process"/>
    <property type="evidence" value="ECO:0007669"/>
    <property type="project" value="TreeGrafter"/>
</dbReference>
<dbReference type="PROSITE" id="PS00114">
    <property type="entry name" value="PRPP_SYNTHASE"/>
    <property type="match status" value="1"/>
</dbReference>
<evidence type="ECO:0000256" key="10">
    <source>
        <dbReference type="ARBA" id="ARBA00022842"/>
    </source>
</evidence>
<evidence type="ECO:0000256" key="1">
    <source>
        <dbReference type="ARBA" id="ARBA00001946"/>
    </source>
</evidence>
<dbReference type="InterPro" id="IPR005946">
    <property type="entry name" value="Rib-P_diPkinase"/>
</dbReference>
<dbReference type="InterPro" id="IPR000842">
    <property type="entry name" value="PRib_PP_synth_CS"/>
</dbReference>
<keyword evidence="4" id="KW-0808">Transferase</keyword>
<protein>
    <recommendedName>
        <fullName evidence="3">ribose-phosphate diphosphokinase</fullName>
        <ecNumber evidence="3">2.7.6.1</ecNumber>
    </recommendedName>
</protein>
<comment type="cofactor">
    <cofactor evidence="1">
        <name>Mg(2+)</name>
        <dbReference type="ChEBI" id="CHEBI:18420"/>
    </cofactor>
</comment>
<dbReference type="FunFam" id="3.40.50.2020:FF:000002">
    <property type="entry name" value="Ribose-phosphate pyrophosphokinase"/>
    <property type="match status" value="1"/>
</dbReference>
<evidence type="ECO:0000256" key="6">
    <source>
        <dbReference type="ARBA" id="ARBA00022727"/>
    </source>
</evidence>
<gene>
    <name evidence="14" type="ORF">LCGC14_2938930</name>
</gene>
<proteinExistence type="inferred from homology"/>
<evidence type="ECO:0000256" key="9">
    <source>
        <dbReference type="ARBA" id="ARBA00022840"/>
    </source>
</evidence>
<dbReference type="PANTHER" id="PTHR10210">
    <property type="entry name" value="RIBOSE-PHOSPHATE DIPHOSPHOKINASE FAMILY MEMBER"/>
    <property type="match status" value="1"/>
</dbReference>
<dbReference type="FunFam" id="3.40.50.2020:FF:000001">
    <property type="entry name" value="Ribose-phosphate pyrophosphokinase"/>
    <property type="match status" value="1"/>
</dbReference>
<comment type="caution">
    <text evidence="14">The sequence shown here is derived from an EMBL/GenBank/DDBJ whole genome shotgun (WGS) entry which is preliminary data.</text>
</comment>